<dbReference type="RefSeq" id="WP_067231718.1">
    <property type="nucleotide sequence ID" value="NZ_CP014145.1"/>
</dbReference>
<feature type="domain" description="Aspartate dehydrogenase" evidence="2">
    <location>
        <begin position="156"/>
        <end position="217"/>
    </location>
</feature>
<organism evidence="4 5">
    <name type="scientific">Microterricola viridarii</name>
    <dbReference type="NCBI Taxonomy" id="412690"/>
    <lineage>
        <taxon>Bacteria</taxon>
        <taxon>Bacillati</taxon>
        <taxon>Actinomycetota</taxon>
        <taxon>Actinomycetes</taxon>
        <taxon>Micrococcales</taxon>
        <taxon>Microbacteriaceae</taxon>
        <taxon>Microterricola</taxon>
    </lineage>
</organism>
<dbReference type="GO" id="GO:0009435">
    <property type="term" value="P:NAD+ biosynthetic process"/>
    <property type="evidence" value="ECO:0007669"/>
    <property type="project" value="InterPro"/>
</dbReference>
<dbReference type="GO" id="GO:0033735">
    <property type="term" value="F:aspartate dehydrogenase [NAD(P)+] activity"/>
    <property type="evidence" value="ECO:0007669"/>
    <property type="project" value="InterPro"/>
</dbReference>
<gene>
    <name evidence="4" type="ORF">AWU67_16660</name>
</gene>
<name>A0A0Y0P7I7_9MICO</name>
<dbReference type="Gene3D" id="3.30.360.10">
    <property type="entry name" value="Dihydrodipicolinate Reductase, domain 2"/>
    <property type="match status" value="1"/>
</dbReference>
<dbReference type="KEGG" id="mvd:AWU67_16660"/>
<dbReference type="Gene3D" id="3.40.50.720">
    <property type="entry name" value="NAD(P)-binding Rossmann-like Domain"/>
    <property type="match status" value="1"/>
</dbReference>
<dbReference type="SUPFAM" id="SSF55347">
    <property type="entry name" value="Glyceraldehyde-3-phosphate dehydrogenase-like, C-terminal domain"/>
    <property type="match status" value="1"/>
</dbReference>
<dbReference type="OrthoDB" id="8456681at2"/>
<dbReference type="PANTHER" id="PTHR31873:SF6">
    <property type="entry name" value="ASPARTATE DEHYDROGENASE DOMAIN-CONTAINING PROTEIN"/>
    <property type="match status" value="1"/>
</dbReference>
<feature type="domain" description="Aspartate/homoserine dehydrogenase NAD-binding" evidence="3">
    <location>
        <begin position="8"/>
        <end position="115"/>
    </location>
</feature>
<dbReference type="GO" id="GO:0050661">
    <property type="term" value="F:NADP binding"/>
    <property type="evidence" value="ECO:0007669"/>
    <property type="project" value="InterPro"/>
</dbReference>
<sequence length="255" mass="26933">MLRIGVIGWGAIGKHLVEHISVTDGLELSFVFTRTPVVGAAWPDHTAVSEMTAALLRTTDLVIEAAHPDIIASHGERILEHADLMIVSAGGLVDDVRRDRLIAAALRHGRRIVVPYGALAGLDALTGRVSAWRSASITFVKPPHAFEPPPPDAGTAAVIYDGPVRGVAERYPRNVNAMVTFALATVGLDASRAVLISDPSQTVARLEFEAVGDDGGTLRVSKTQPMLGVSGSEMPDAIVHSLTRYAGHSPGLCFG</sequence>
<dbReference type="InterPro" id="IPR005106">
    <property type="entry name" value="Asp/hSer_DH_NAD-bd"/>
</dbReference>
<reference evidence="4 5" key="1">
    <citation type="journal article" date="2016" name="J. Biotechnol.">
        <title>First complete genome sequence of a species in the genus Microterricola, an extremophilic cold active enzyme producing bacterial strain ERGS5:02 isolated from Sikkim Himalaya.</title>
        <authorList>
            <person name="Himanshu"/>
            <person name="Swarnkar M.K."/>
            <person name="Singh D."/>
            <person name="Kumar R."/>
        </authorList>
    </citation>
    <scope>NUCLEOTIDE SEQUENCE [LARGE SCALE GENOMIC DNA]</scope>
    <source>
        <strain evidence="4 5">ERGS5:02</strain>
    </source>
</reference>
<protein>
    <submittedName>
        <fullName evidence="4">Uncharacterized protein</fullName>
    </submittedName>
</protein>
<dbReference type="PANTHER" id="PTHR31873">
    <property type="entry name" value="L-ASPARTATE DEHYDROGENASE-RELATED"/>
    <property type="match status" value="1"/>
</dbReference>
<dbReference type="Proteomes" id="UP000058305">
    <property type="component" value="Chromosome"/>
</dbReference>
<proteinExistence type="inferred from homology"/>
<accession>A0A0Y0P7I7</accession>
<dbReference type="SUPFAM" id="SSF51735">
    <property type="entry name" value="NAD(P)-binding Rossmann-fold domains"/>
    <property type="match status" value="1"/>
</dbReference>
<reference evidence="5" key="2">
    <citation type="submission" date="2016-01" db="EMBL/GenBank/DDBJ databases">
        <title>First complete genome sequence of a species in the genus Microterricola, an extremophilic cold active enzyme producing strain ERGS5:02 isolated from Sikkim Himalaya.</title>
        <authorList>
            <person name="Kumar R."/>
            <person name="Singh D."/>
            <person name="Swarnkar M.K."/>
        </authorList>
    </citation>
    <scope>NUCLEOTIDE SEQUENCE [LARGE SCALE GENOMIC DNA]</scope>
    <source>
        <strain evidence="5">ERGS5:02</strain>
    </source>
</reference>
<evidence type="ECO:0000259" key="3">
    <source>
        <dbReference type="Pfam" id="PF03447"/>
    </source>
</evidence>
<evidence type="ECO:0000313" key="5">
    <source>
        <dbReference type="Proteomes" id="UP000058305"/>
    </source>
</evidence>
<comment type="similarity">
    <text evidence="1">Belongs to the L-aspartate dehydrogenase family.</text>
</comment>
<evidence type="ECO:0000256" key="1">
    <source>
        <dbReference type="ARBA" id="ARBA00008331"/>
    </source>
</evidence>
<dbReference type="Pfam" id="PF03447">
    <property type="entry name" value="NAD_binding_3"/>
    <property type="match status" value="1"/>
</dbReference>
<evidence type="ECO:0000259" key="2">
    <source>
        <dbReference type="Pfam" id="PF01958"/>
    </source>
</evidence>
<dbReference type="EMBL" id="CP014145">
    <property type="protein sequence ID" value="AMB60219.1"/>
    <property type="molecule type" value="Genomic_DNA"/>
</dbReference>
<dbReference type="InterPro" id="IPR036291">
    <property type="entry name" value="NAD(P)-bd_dom_sf"/>
</dbReference>
<evidence type="ECO:0000313" key="4">
    <source>
        <dbReference type="EMBL" id="AMB60219.1"/>
    </source>
</evidence>
<dbReference type="AlphaFoldDB" id="A0A0Y0P7I7"/>
<keyword evidence="5" id="KW-1185">Reference proteome</keyword>
<dbReference type="Pfam" id="PF01958">
    <property type="entry name" value="Asp_DH_C"/>
    <property type="match status" value="1"/>
</dbReference>
<dbReference type="InterPro" id="IPR002811">
    <property type="entry name" value="Asp_DH"/>
</dbReference>